<dbReference type="EMBL" id="CP009286">
    <property type="protein sequence ID" value="AIQ64886.1"/>
    <property type="molecule type" value="Genomic_DNA"/>
</dbReference>
<keyword evidence="1" id="KW-1133">Transmembrane helix</keyword>
<evidence type="ECO:0000313" key="2">
    <source>
        <dbReference type="EMBL" id="AIQ64886.1"/>
    </source>
</evidence>
<proteinExistence type="predicted"/>
<sequence>MKWLYALPPLVSAVLICGMFGFAVWTVAVGVIGGLLLSFALAAYLQSLQRGPGAGYEDRVPQSNFRTW</sequence>
<keyword evidence="3" id="KW-1185">Reference proteome</keyword>
<keyword evidence="1" id="KW-0812">Transmembrane</keyword>
<organism evidence="2 3">
    <name type="scientific">Paenibacillus stellifer</name>
    <dbReference type="NCBI Taxonomy" id="169760"/>
    <lineage>
        <taxon>Bacteria</taxon>
        <taxon>Bacillati</taxon>
        <taxon>Bacillota</taxon>
        <taxon>Bacilli</taxon>
        <taxon>Bacillales</taxon>
        <taxon>Paenibacillaceae</taxon>
        <taxon>Paenibacillus</taxon>
    </lineage>
</organism>
<protein>
    <submittedName>
        <fullName evidence="2">Uncharacterized protein</fullName>
    </submittedName>
</protein>
<accession>A0A089LTR5</accession>
<dbReference type="AlphaFoldDB" id="A0A089LTR5"/>
<dbReference type="Proteomes" id="UP000029507">
    <property type="component" value="Chromosome"/>
</dbReference>
<evidence type="ECO:0000313" key="3">
    <source>
        <dbReference type="Proteomes" id="UP000029507"/>
    </source>
</evidence>
<feature type="transmembrane region" description="Helical" evidence="1">
    <location>
        <begin position="12"/>
        <end position="45"/>
    </location>
</feature>
<evidence type="ECO:0000256" key="1">
    <source>
        <dbReference type="SAM" id="Phobius"/>
    </source>
</evidence>
<keyword evidence="1" id="KW-0472">Membrane</keyword>
<dbReference type="HOGENOM" id="CLU_2790094_0_0_9"/>
<dbReference type="OrthoDB" id="9970226at2"/>
<reference evidence="2 3" key="1">
    <citation type="submission" date="2014-08" db="EMBL/GenBank/DDBJ databases">
        <title>Comparative genomics of the Paenibacillus odorifer group.</title>
        <authorList>
            <person name="den Bakker H.C."/>
            <person name="Tsai Y.-C."/>
            <person name="Martin N."/>
            <person name="Korlach J."/>
            <person name="Wiedmann M."/>
        </authorList>
    </citation>
    <scope>NUCLEOTIDE SEQUENCE [LARGE SCALE GENOMIC DNA]</scope>
    <source>
        <strain evidence="2 3">DSM 14472</strain>
    </source>
</reference>
<gene>
    <name evidence="2" type="ORF">PSTEL_18980</name>
</gene>
<dbReference type="KEGG" id="pste:PSTEL_18980"/>
<name>A0A089LTR5_9BACL</name>
<dbReference type="RefSeq" id="WP_038697499.1">
    <property type="nucleotide sequence ID" value="NZ_CP009286.1"/>
</dbReference>